<keyword evidence="3" id="KW-1185">Reference proteome</keyword>
<evidence type="ECO:0000313" key="2">
    <source>
        <dbReference type="EMBL" id="GAA3044630.1"/>
    </source>
</evidence>
<dbReference type="InterPro" id="IPR051783">
    <property type="entry name" value="NAD(P)-dependent_oxidoreduct"/>
</dbReference>
<evidence type="ECO:0000313" key="3">
    <source>
        <dbReference type="Proteomes" id="UP001501035"/>
    </source>
</evidence>
<protein>
    <submittedName>
        <fullName evidence="2">SDR family NAD(P)-dependent oxidoreductase</fullName>
    </submittedName>
</protein>
<proteinExistence type="predicted"/>
<dbReference type="Proteomes" id="UP001501035">
    <property type="component" value="Unassembled WGS sequence"/>
</dbReference>
<dbReference type="PANTHER" id="PTHR48079">
    <property type="entry name" value="PROTEIN YEEZ"/>
    <property type="match status" value="1"/>
</dbReference>
<sequence length="328" mass="34106">MRVMITGATGFVGGWTAKAIHDSGHTLRFFVRSPQRLAKAAAFFGIDATEVVVGDIGDAAAVARALDSCDAVVHAAAEVALHHTEDADALVKRNLTGSRNVIGQAVAAGIDPIVHVSSAAVLWTQSGAVMRTDLPPTGGAGAYGHAKTAVESYVRDLQAQGAPIAITYPTGVAGPAAAGHLGEAGDGVLTLADIGVLGRTAGLSLVDVRDLADLHVRLLEPGHRARRFVAGGHQAFGRTLAQTLTRASGHRVRYLPIPNTALLGLGRLADRHRTLVPRKLDQLSESAAQYLLYPPNPDNSAAEALGVVFRPIAETIDAVFGTNRTPSD</sequence>
<organism evidence="2 3">
    <name type="scientific">Gordonia defluvii</name>
    <dbReference type="NCBI Taxonomy" id="283718"/>
    <lineage>
        <taxon>Bacteria</taxon>
        <taxon>Bacillati</taxon>
        <taxon>Actinomycetota</taxon>
        <taxon>Actinomycetes</taxon>
        <taxon>Mycobacteriales</taxon>
        <taxon>Gordoniaceae</taxon>
        <taxon>Gordonia</taxon>
    </lineage>
</organism>
<dbReference type="Gene3D" id="3.40.50.720">
    <property type="entry name" value="NAD(P)-binding Rossmann-like Domain"/>
    <property type="match status" value="1"/>
</dbReference>
<evidence type="ECO:0000259" key="1">
    <source>
        <dbReference type="Pfam" id="PF01370"/>
    </source>
</evidence>
<dbReference type="InterPro" id="IPR001509">
    <property type="entry name" value="Epimerase_deHydtase"/>
</dbReference>
<dbReference type="Pfam" id="PF01370">
    <property type="entry name" value="Epimerase"/>
    <property type="match status" value="1"/>
</dbReference>
<dbReference type="SUPFAM" id="SSF51735">
    <property type="entry name" value="NAD(P)-binding Rossmann-fold domains"/>
    <property type="match status" value="1"/>
</dbReference>
<dbReference type="PANTHER" id="PTHR48079:SF6">
    <property type="entry name" value="NAD(P)-BINDING DOMAIN-CONTAINING PROTEIN-RELATED"/>
    <property type="match status" value="1"/>
</dbReference>
<dbReference type="InterPro" id="IPR036291">
    <property type="entry name" value="NAD(P)-bd_dom_sf"/>
</dbReference>
<name>A0ABP6LHD4_9ACTN</name>
<gene>
    <name evidence="2" type="ORF">GCM10010528_24930</name>
</gene>
<comment type="caution">
    <text evidence="2">The sequence shown here is derived from an EMBL/GenBank/DDBJ whole genome shotgun (WGS) entry which is preliminary data.</text>
</comment>
<reference evidence="3" key="1">
    <citation type="journal article" date="2019" name="Int. J. Syst. Evol. Microbiol.">
        <title>The Global Catalogue of Microorganisms (GCM) 10K type strain sequencing project: providing services to taxonomists for standard genome sequencing and annotation.</title>
        <authorList>
            <consortium name="The Broad Institute Genomics Platform"/>
            <consortium name="The Broad Institute Genome Sequencing Center for Infectious Disease"/>
            <person name="Wu L."/>
            <person name="Ma J."/>
        </authorList>
    </citation>
    <scope>NUCLEOTIDE SEQUENCE [LARGE SCALE GENOMIC DNA]</scope>
    <source>
        <strain evidence="3">JCM 14234</strain>
    </source>
</reference>
<feature type="domain" description="NAD-dependent epimerase/dehydratase" evidence="1">
    <location>
        <begin position="3"/>
        <end position="228"/>
    </location>
</feature>
<accession>A0ABP6LHD4</accession>
<dbReference type="EMBL" id="BAAAVS010000053">
    <property type="protein sequence ID" value="GAA3044630.1"/>
    <property type="molecule type" value="Genomic_DNA"/>
</dbReference>